<feature type="compositionally biased region" description="Polar residues" evidence="1">
    <location>
        <begin position="471"/>
        <end position="484"/>
    </location>
</feature>
<protein>
    <submittedName>
        <fullName evidence="3">Serine/threonine protein phosphatase PrpC</fullName>
    </submittedName>
</protein>
<name>A0ABU2A3I0_9CORY</name>
<evidence type="ECO:0000259" key="2">
    <source>
        <dbReference type="PROSITE" id="PS51746"/>
    </source>
</evidence>
<dbReference type="Gene3D" id="3.60.40.10">
    <property type="entry name" value="PPM-type phosphatase domain"/>
    <property type="match status" value="1"/>
</dbReference>
<proteinExistence type="predicted"/>
<accession>A0ABU2A3I0</accession>
<keyword evidence="4" id="KW-1185">Reference proteome</keyword>
<reference evidence="3" key="1">
    <citation type="submission" date="2023-07" db="EMBL/GenBank/DDBJ databases">
        <title>Sequencing the genomes of 1000 actinobacteria strains.</title>
        <authorList>
            <person name="Klenk H.-P."/>
        </authorList>
    </citation>
    <scope>NUCLEOTIDE SEQUENCE</scope>
    <source>
        <strain evidence="3">DSM 107476</strain>
    </source>
</reference>
<organism evidence="3 4">
    <name type="scientific">Corynebacterium guangdongense</name>
    <dbReference type="NCBI Taxonomy" id="1783348"/>
    <lineage>
        <taxon>Bacteria</taxon>
        <taxon>Bacillati</taxon>
        <taxon>Actinomycetota</taxon>
        <taxon>Actinomycetes</taxon>
        <taxon>Mycobacteriales</taxon>
        <taxon>Corynebacteriaceae</taxon>
        <taxon>Corynebacterium</taxon>
    </lineage>
</organism>
<dbReference type="InterPro" id="IPR036457">
    <property type="entry name" value="PPM-type-like_dom_sf"/>
</dbReference>
<dbReference type="InterPro" id="IPR001932">
    <property type="entry name" value="PPM-type_phosphatase-like_dom"/>
</dbReference>
<evidence type="ECO:0000313" key="3">
    <source>
        <dbReference type="EMBL" id="MDR7330633.1"/>
    </source>
</evidence>
<dbReference type="SMART" id="SM00331">
    <property type="entry name" value="PP2C_SIG"/>
    <property type="match status" value="1"/>
</dbReference>
<gene>
    <name evidence="3" type="ORF">J2S39_002309</name>
</gene>
<dbReference type="RefSeq" id="WP_290196510.1">
    <property type="nucleotide sequence ID" value="NZ_CP047654.1"/>
</dbReference>
<comment type="caution">
    <text evidence="3">The sequence shown here is derived from an EMBL/GenBank/DDBJ whole genome shotgun (WGS) entry which is preliminary data.</text>
</comment>
<feature type="compositionally biased region" description="Low complexity" evidence="1">
    <location>
        <begin position="309"/>
        <end position="320"/>
    </location>
</feature>
<dbReference type="InterPro" id="IPR015655">
    <property type="entry name" value="PP2C"/>
</dbReference>
<dbReference type="PROSITE" id="PS51746">
    <property type="entry name" value="PPM_2"/>
    <property type="match status" value="1"/>
</dbReference>
<feature type="domain" description="PPM-type phosphatase" evidence="2">
    <location>
        <begin position="6"/>
        <end position="242"/>
    </location>
</feature>
<dbReference type="SMART" id="SM00332">
    <property type="entry name" value="PP2Cc"/>
    <property type="match status" value="1"/>
</dbReference>
<evidence type="ECO:0000313" key="4">
    <source>
        <dbReference type="Proteomes" id="UP001180840"/>
    </source>
</evidence>
<dbReference type="PANTHER" id="PTHR47992">
    <property type="entry name" value="PROTEIN PHOSPHATASE"/>
    <property type="match status" value="1"/>
</dbReference>
<dbReference type="SUPFAM" id="SSF81606">
    <property type="entry name" value="PP2C-like"/>
    <property type="match status" value="1"/>
</dbReference>
<dbReference type="CDD" id="cd00143">
    <property type="entry name" value="PP2Cc"/>
    <property type="match status" value="1"/>
</dbReference>
<sequence length="491" mass="52050">MTLRLVYTIASDRGLVRDNNEDSAYAGPHLLVIADGMGGHAAGEVASQLMVNHMARLDSKVGEFPAEFAEADKLALLGAYAEDANVEIAETVLRRPETDGMGTTLTGMLFDGREIALIHAGDSRGYRLRDGVLEQLTVDDTFVQSLVNEGKLDPEDVSSHPRKSLILKAYTGQPVEPSLRTLDARPGDRLLLCSDGLSDPVTASTITDALRAGTPATAAKRLVDLALRSGGPDNVTVVVADVLEDAHLDEKSRAALPSTPILGGALAGDHPEHSHPDTAAGRAAAWSRRPQVIPPNQGGEPTPAPAPTPTTAAVDAPAVAEDADEEGPRSTGGRGRWLTLSLVLVLLVALGGGTWWASEKIDANYYLAVDEQQNFVIHQGVDFSVFGRDLNDPLQQACINKEGGLRFVDVNPDDGRASSRCAIFGLQDIPESVRASVNSLEGGSYDEVTQQLRRLADQALPVCLTRESDGNTDQPASGDLNQPGVNCREVA</sequence>
<dbReference type="EMBL" id="JAVDXZ010000001">
    <property type="protein sequence ID" value="MDR7330633.1"/>
    <property type="molecule type" value="Genomic_DNA"/>
</dbReference>
<feature type="region of interest" description="Disordered" evidence="1">
    <location>
        <begin position="259"/>
        <end position="333"/>
    </location>
</feature>
<evidence type="ECO:0000256" key="1">
    <source>
        <dbReference type="SAM" id="MobiDB-lite"/>
    </source>
</evidence>
<feature type="region of interest" description="Disordered" evidence="1">
    <location>
        <begin position="466"/>
        <end position="491"/>
    </location>
</feature>
<dbReference type="Pfam" id="PF13672">
    <property type="entry name" value="PP2C_2"/>
    <property type="match status" value="1"/>
</dbReference>
<dbReference type="Proteomes" id="UP001180840">
    <property type="component" value="Unassembled WGS sequence"/>
</dbReference>